<feature type="binding site" evidence="14">
    <location>
        <position position="117"/>
    </location>
    <ligand>
        <name>Zn(2+)</name>
        <dbReference type="ChEBI" id="CHEBI:29105"/>
        <note>ligand shared between dimeric partners</note>
    </ligand>
</feature>
<feature type="binding site" evidence="14">
    <location>
        <position position="124"/>
    </location>
    <ligand>
        <name>Zn(2+)</name>
        <dbReference type="ChEBI" id="CHEBI:29105"/>
        <note>ligand shared between dimeric partners</note>
    </ligand>
</feature>
<keyword evidence="13 14" id="KW-0368">Histidine biosynthesis</keyword>
<evidence type="ECO:0000256" key="1">
    <source>
        <dbReference type="ARBA" id="ARBA00000024"/>
    </source>
</evidence>
<dbReference type="PANTHER" id="PTHR42945">
    <property type="entry name" value="HISTIDINE BIOSYNTHESIS BIFUNCTIONAL PROTEIN"/>
    <property type="match status" value="1"/>
</dbReference>
<dbReference type="Proteomes" id="UP000287470">
    <property type="component" value="Unassembled WGS sequence"/>
</dbReference>
<comment type="similarity">
    <text evidence="6">In the N-terminal section; belongs to the PRA-CH family.</text>
</comment>
<comment type="similarity">
    <text evidence="14">Belongs to the PRA-CH family.</text>
</comment>
<comment type="pathway">
    <text evidence="3 14">Amino-acid biosynthesis; L-histidine biosynthesis; L-histidine from 5-phospho-alpha-D-ribose 1-diphosphate: step 3/9.</text>
</comment>
<evidence type="ECO:0000256" key="13">
    <source>
        <dbReference type="ARBA" id="ARBA00023102"/>
    </source>
</evidence>
<keyword evidence="7 14" id="KW-0963">Cytoplasm</keyword>
<keyword evidence="18" id="KW-1185">Reference proteome</keyword>
<evidence type="ECO:0000256" key="4">
    <source>
        <dbReference type="ARBA" id="ARBA00005204"/>
    </source>
</evidence>
<evidence type="ECO:0000256" key="10">
    <source>
        <dbReference type="ARBA" id="ARBA00022801"/>
    </source>
</evidence>
<dbReference type="GO" id="GO:0004636">
    <property type="term" value="F:phosphoribosyl-ATP diphosphatase activity"/>
    <property type="evidence" value="ECO:0007669"/>
    <property type="project" value="UniProtKB-EC"/>
</dbReference>
<dbReference type="InterPro" id="IPR038019">
    <property type="entry name" value="PRib_AMP_CycHydrolase_sf"/>
</dbReference>
<reference evidence="17 18" key="1">
    <citation type="submission" date="2018-09" db="EMBL/GenBank/DDBJ databases">
        <title>Characterization of the phylogenetic diversity of five novel species belonging to the genus Bifidobacterium.</title>
        <authorList>
            <person name="Lugli G.A."/>
            <person name="Duranti S."/>
            <person name="Milani C."/>
        </authorList>
    </citation>
    <scope>NUCLEOTIDE SEQUENCE [LARGE SCALE GENOMIC DNA]</scope>
    <source>
        <strain evidence="17 18">2033B</strain>
    </source>
</reference>
<evidence type="ECO:0000256" key="8">
    <source>
        <dbReference type="ARBA" id="ARBA00022605"/>
    </source>
</evidence>
<keyword evidence="9 14" id="KW-0479">Metal-binding</keyword>
<evidence type="ECO:0000256" key="7">
    <source>
        <dbReference type="ARBA" id="ARBA00022490"/>
    </source>
</evidence>
<dbReference type="EMBL" id="QXGK01000011">
    <property type="protein sequence ID" value="RSX56243.1"/>
    <property type="molecule type" value="Genomic_DNA"/>
</dbReference>
<feature type="binding site" evidence="14">
    <location>
        <position position="101"/>
    </location>
    <ligand>
        <name>Zn(2+)</name>
        <dbReference type="ChEBI" id="CHEBI:29105"/>
        <note>ligand shared between dimeric partners</note>
    </ligand>
</feature>
<evidence type="ECO:0000256" key="14">
    <source>
        <dbReference type="HAMAP-Rule" id="MF_01021"/>
    </source>
</evidence>
<evidence type="ECO:0000256" key="6">
    <source>
        <dbReference type="ARBA" id="ARBA00008299"/>
    </source>
</evidence>
<keyword evidence="10 14" id="KW-0378">Hydrolase</keyword>
<comment type="subunit">
    <text evidence="14">Homodimer.</text>
</comment>
<dbReference type="InterPro" id="IPR026660">
    <property type="entry name" value="PRA-CH"/>
</dbReference>
<feature type="binding site" evidence="14">
    <location>
        <position position="104"/>
    </location>
    <ligand>
        <name>Mg(2+)</name>
        <dbReference type="ChEBI" id="CHEBI:18420"/>
    </ligand>
</feature>
<protein>
    <recommendedName>
        <fullName evidence="14">Phosphoribosyl-AMP cyclohydrolase</fullName>
        <shortName evidence="14">PRA-CH</shortName>
        <ecNumber evidence="14">3.5.4.19</ecNumber>
    </recommendedName>
</protein>
<feature type="binding site" evidence="14">
    <location>
        <position position="102"/>
    </location>
    <ligand>
        <name>Mg(2+)</name>
        <dbReference type="ChEBI" id="CHEBI:18420"/>
    </ligand>
</feature>
<dbReference type="Gene3D" id="3.10.20.810">
    <property type="entry name" value="Phosphoribosyl-AMP cyclohydrolase"/>
    <property type="match status" value="1"/>
</dbReference>
<dbReference type="EC" id="3.5.4.19" evidence="14"/>
<evidence type="ECO:0000313" key="17">
    <source>
        <dbReference type="EMBL" id="RSX56243.1"/>
    </source>
</evidence>
<evidence type="ECO:0000259" key="16">
    <source>
        <dbReference type="Pfam" id="PF01502"/>
    </source>
</evidence>
<dbReference type="Pfam" id="PF01502">
    <property type="entry name" value="PRA-CH"/>
    <property type="match status" value="1"/>
</dbReference>
<comment type="function">
    <text evidence="14">Catalyzes the hydrolysis of the adenine ring of phosphoribosyl-AMP.</text>
</comment>
<dbReference type="InterPro" id="IPR002496">
    <property type="entry name" value="PRib_AMP_CycHydrolase_dom"/>
</dbReference>
<comment type="cofactor">
    <cofactor evidence="14">
        <name>Mg(2+)</name>
        <dbReference type="ChEBI" id="CHEBI:18420"/>
    </cofactor>
    <text evidence="14">Binds 1 Mg(2+) ion per subunit.</text>
</comment>
<comment type="subcellular location">
    <subcellularLocation>
        <location evidence="14">Cytoplasm</location>
    </subcellularLocation>
</comment>
<dbReference type="GO" id="GO:0005737">
    <property type="term" value="C:cytoplasm"/>
    <property type="evidence" value="ECO:0007669"/>
    <property type="project" value="UniProtKB-SubCell"/>
</dbReference>
<evidence type="ECO:0000256" key="5">
    <source>
        <dbReference type="ARBA" id="ARBA00007731"/>
    </source>
</evidence>
<dbReference type="FunFam" id="3.10.20.810:FF:000001">
    <property type="entry name" value="Histidine biosynthesis bifunctional protein HisIE"/>
    <property type="match status" value="1"/>
</dbReference>
<evidence type="ECO:0000256" key="11">
    <source>
        <dbReference type="ARBA" id="ARBA00022833"/>
    </source>
</evidence>
<keyword evidence="8 14" id="KW-0028">Amino-acid biosynthesis</keyword>
<dbReference type="NCBIfam" id="NF000768">
    <property type="entry name" value="PRK00051.1"/>
    <property type="match status" value="1"/>
</dbReference>
<organism evidence="17 18">
    <name type="scientific">Bifidobacterium samirii</name>
    <dbReference type="NCBI Taxonomy" id="2306974"/>
    <lineage>
        <taxon>Bacteria</taxon>
        <taxon>Bacillati</taxon>
        <taxon>Actinomycetota</taxon>
        <taxon>Actinomycetes</taxon>
        <taxon>Bifidobacteriales</taxon>
        <taxon>Bifidobacteriaceae</taxon>
        <taxon>Bifidobacterium</taxon>
    </lineage>
</organism>
<evidence type="ECO:0000313" key="18">
    <source>
        <dbReference type="Proteomes" id="UP000287470"/>
    </source>
</evidence>
<dbReference type="GO" id="GO:0000105">
    <property type="term" value="P:L-histidine biosynthetic process"/>
    <property type="evidence" value="ECO:0007669"/>
    <property type="project" value="UniProtKB-UniRule"/>
</dbReference>
<comment type="similarity">
    <text evidence="5">In the C-terminal section; belongs to the PRA-PH family.</text>
</comment>
<evidence type="ECO:0000256" key="2">
    <source>
        <dbReference type="ARBA" id="ARBA00001460"/>
    </source>
</evidence>
<evidence type="ECO:0000256" key="12">
    <source>
        <dbReference type="ARBA" id="ARBA00022842"/>
    </source>
</evidence>
<feature type="binding site" evidence="14">
    <location>
        <position position="100"/>
    </location>
    <ligand>
        <name>Mg(2+)</name>
        <dbReference type="ChEBI" id="CHEBI:18420"/>
    </ligand>
</feature>
<dbReference type="GO" id="GO:0008270">
    <property type="term" value="F:zinc ion binding"/>
    <property type="evidence" value="ECO:0007669"/>
    <property type="project" value="UniProtKB-UniRule"/>
</dbReference>
<accession>A0A430FTL6</accession>
<gene>
    <name evidence="14" type="primary">hisI</name>
    <name evidence="17" type="ORF">D2E24_1232</name>
</gene>
<comment type="catalytic activity">
    <reaction evidence="1 14">
        <text>1-(5-phospho-beta-D-ribosyl)-5'-AMP + H2O = 1-(5-phospho-beta-D-ribosyl)-5-[(5-phospho-beta-D-ribosylamino)methylideneamino]imidazole-4-carboxamide</text>
        <dbReference type="Rhea" id="RHEA:20049"/>
        <dbReference type="ChEBI" id="CHEBI:15377"/>
        <dbReference type="ChEBI" id="CHEBI:58435"/>
        <dbReference type="ChEBI" id="CHEBI:59457"/>
        <dbReference type="EC" id="3.5.4.19"/>
    </reaction>
</comment>
<comment type="catalytic activity">
    <reaction evidence="2">
        <text>1-(5-phospho-beta-D-ribosyl)-ATP + H2O = 1-(5-phospho-beta-D-ribosyl)-5'-AMP + diphosphate + H(+)</text>
        <dbReference type="Rhea" id="RHEA:22828"/>
        <dbReference type="ChEBI" id="CHEBI:15377"/>
        <dbReference type="ChEBI" id="CHEBI:15378"/>
        <dbReference type="ChEBI" id="CHEBI:33019"/>
        <dbReference type="ChEBI" id="CHEBI:59457"/>
        <dbReference type="ChEBI" id="CHEBI:73183"/>
        <dbReference type="EC" id="3.6.1.31"/>
    </reaction>
</comment>
<comment type="cofactor">
    <cofactor evidence="14">
        <name>Zn(2+)</name>
        <dbReference type="ChEBI" id="CHEBI:29105"/>
    </cofactor>
    <text evidence="14">Binds 1 zinc ion per subunit.</text>
</comment>
<evidence type="ECO:0000256" key="3">
    <source>
        <dbReference type="ARBA" id="ARBA00005169"/>
    </source>
</evidence>
<dbReference type="GO" id="GO:0000287">
    <property type="term" value="F:magnesium ion binding"/>
    <property type="evidence" value="ECO:0007669"/>
    <property type="project" value="UniProtKB-UniRule"/>
</dbReference>
<dbReference type="PANTHER" id="PTHR42945:SF11">
    <property type="entry name" value="PHOSPHORIBOSYL-AMP CYCLOHYDROLASE"/>
    <property type="match status" value="1"/>
</dbReference>
<evidence type="ECO:0000256" key="9">
    <source>
        <dbReference type="ARBA" id="ARBA00022723"/>
    </source>
</evidence>
<sequence length="161" mass="17284">MNDMTTVNGIGATADGYDNATTLDPRIAARLKRDASGLVAAVVQQHDTREVLMVGYMDDEALRRTLTGGRVVFWSRSRREYWRKGDTSGHAQYVKSVSLDCDGDALLVEVDQVGAACHTGKRTCFLEGGSLPCAEGRRPDGQGATADASDVSDDSGKEDRA</sequence>
<dbReference type="UniPathway" id="UPA00031">
    <property type="reaction ID" value="UER00008"/>
</dbReference>
<feature type="domain" description="Phosphoribosyl-AMP cyclohydrolase" evidence="16">
    <location>
        <begin position="53"/>
        <end position="125"/>
    </location>
</feature>
<keyword evidence="12 14" id="KW-0460">Magnesium</keyword>
<comment type="pathway">
    <text evidence="4">Amino-acid biosynthesis; L-histidine biosynthesis; L-histidine from 5-phospho-alpha-D-ribose 1-diphosphate: step 2/9.</text>
</comment>
<evidence type="ECO:0000256" key="15">
    <source>
        <dbReference type="SAM" id="MobiDB-lite"/>
    </source>
</evidence>
<dbReference type="GO" id="GO:0004635">
    <property type="term" value="F:phosphoribosyl-AMP cyclohydrolase activity"/>
    <property type="evidence" value="ECO:0007669"/>
    <property type="project" value="UniProtKB-UniRule"/>
</dbReference>
<comment type="caution">
    <text evidence="17">The sequence shown here is derived from an EMBL/GenBank/DDBJ whole genome shotgun (WGS) entry which is preliminary data.</text>
</comment>
<dbReference type="SUPFAM" id="SSF141734">
    <property type="entry name" value="HisI-like"/>
    <property type="match status" value="1"/>
</dbReference>
<keyword evidence="11 14" id="KW-0862">Zinc</keyword>
<name>A0A430FTL6_9BIFI</name>
<proteinExistence type="inferred from homology"/>
<feature type="region of interest" description="Disordered" evidence="15">
    <location>
        <begin position="135"/>
        <end position="161"/>
    </location>
</feature>
<dbReference type="AlphaFoldDB" id="A0A430FTL6"/>
<dbReference type="HAMAP" id="MF_01021">
    <property type="entry name" value="HisI"/>
    <property type="match status" value="1"/>
</dbReference>